<sequence>MPAPAFAVSAYTNSTDYGSAYTLFATDDAPLRRQVFADMSEHHPMGEFLTDDPAARYRH</sequence>
<evidence type="ECO:0000313" key="1">
    <source>
        <dbReference type="EMBL" id="WUV46531.1"/>
    </source>
</evidence>
<dbReference type="Proteomes" id="UP001432062">
    <property type="component" value="Chromosome"/>
</dbReference>
<organism evidence="1 2">
    <name type="scientific">Nocardia vinacea</name>
    <dbReference type="NCBI Taxonomy" id="96468"/>
    <lineage>
        <taxon>Bacteria</taxon>
        <taxon>Bacillati</taxon>
        <taxon>Actinomycetota</taxon>
        <taxon>Actinomycetes</taxon>
        <taxon>Mycobacteriales</taxon>
        <taxon>Nocardiaceae</taxon>
        <taxon>Nocardia</taxon>
    </lineage>
</organism>
<keyword evidence="2" id="KW-1185">Reference proteome</keyword>
<reference evidence="1" key="1">
    <citation type="submission" date="2022-10" db="EMBL/GenBank/DDBJ databases">
        <title>The complete genomes of actinobacterial strains from the NBC collection.</title>
        <authorList>
            <person name="Joergensen T.S."/>
            <person name="Alvarez Arevalo M."/>
            <person name="Sterndorff E.B."/>
            <person name="Faurdal D."/>
            <person name="Vuksanovic O."/>
            <person name="Mourched A.-S."/>
            <person name="Charusanti P."/>
            <person name="Shaw S."/>
            <person name="Blin K."/>
            <person name="Weber T."/>
        </authorList>
    </citation>
    <scope>NUCLEOTIDE SEQUENCE</scope>
    <source>
        <strain evidence="1">NBC_01482</strain>
    </source>
</reference>
<name>A0ABZ1YU28_9NOCA</name>
<accession>A0ABZ1YU28</accession>
<proteinExistence type="predicted"/>
<evidence type="ECO:0000313" key="2">
    <source>
        <dbReference type="Proteomes" id="UP001432062"/>
    </source>
</evidence>
<gene>
    <name evidence="1" type="ORF">OG563_47150</name>
</gene>
<dbReference type="EMBL" id="CP109441">
    <property type="protein sequence ID" value="WUV46531.1"/>
    <property type="molecule type" value="Genomic_DNA"/>
</dbReference>
<dbReference type="RefSeq" id="WP_329410333.1">
    <property type="nucleotide sequence ID" value="NZ_CP109441.1"/>
</dbReference>
<protein>
    <submittedName>
        <fullName evidence="1">Uncharacterized protein</fullName>
    </submittedName>
</protein>